<proteinExistence type="predicted"/>
<keyword evidence="1" id="KW-0812">Transmembrane</keyword>
<keyword evidence="1" id="KW-0472">Membrane</keyword>
<gene>
    <name evidence="2" type="ORF">SDC9_187553</name>
</gene>
<evidence type="ECO:0000256" key="1">
    <source>
        <dbReference type="SAM" id="Phobius"/>
    </source>
</evidence>
<name>A0A645HLW2_9ZZZZ</name>
<evidence type="ECO:0000313" key="2">
    <source>
        <dbReference type="EMBL" id="MPN40018.1"/>
    </source>
</evidence>
<accession>A0A645HLW2</accession>
<feature type="transmembrane region" description="Helical" evidence="1">
    <location>
        <begin position="29"/>
        <end position="46"/>
    </location>
</feature>
<comment type="caution">
    <text evidence="2">The sequence shown here is derived from an EMBL/GenBank/DDBJ whole genome shotgun (WGS) entry which is preliminary data.</text>
</comment>
<keyword evidence="1" id="KW-1133">Transmembrane helix</keyword>
<dbReference type="EMBL" id="VSSQ01096175">
    <property type="protein sequence ID" value="MPN40018.1"/>
    <property type="molecule type" value="Genomic_DNA"/>
</dbReference>
<organism evidence="2">
    <name type="scientific">bioreactor metagenome</name>
    <dbReference type="NCBI Taxonomy" id="1076179"/>
    <lineage>
        <taxon>unclassified sequences</taxon>
        <taxon>metagenomes</taxon>
        <taxon>ecological metagenomes</taxon>
    </lineage>
</organism>
<reference evidence="2" key="1">
    <citation type="submission" date="2019-08" db="EMBL/GenBank/DDBJ databases">
        <authorList>
            <person name="Kucharzyk K."/>
            <person name="Murdoch R.W."/>
            <person name="Higgins S."/>
            <person name="Loffler F."/>
        </authorList>
    </citation>
    <scope>NUCLEOTIDE SEQUENCE</scope>
</reference>
<dbReference type="AlphaFoldDB" id="A0A645HLW2"/>
<protein>
    <submittedName>
        <fullName evidence="2">Uncharacterized protein</fullName>
    </submittedName>
</protein>
<sequence length="62" mass="6891">MKVYLMLIALIAVPSVALAHSGTLLNTAVNYIPMILAVVPMILKLFSKLVQKVYSFFIKEHS</sequence>